<organism evidence="1 2">
    <name type="scientific">Candidatus Curtissbacteria bacterium GW2011_GWA1_40_9</name>
    <dbReference type="NCBI Taxonomy" id="1618408"/>
    <lineage>
        <taxon>Bacteria</taxon>
        <taxon>Candidatus Curtissiibacteriota</taxon>
    </lineage>
</organism>
<gene>
    <name evidence="1" type="ORF">UU23_C0002G0036</name>
</gene>
<dbReference type="Proteomes" id="UP000034292">
    <property type="component" value="Unassembled WGS sequence"/>
</dbReference>
<sequence length="146" mass="16165">MKQISINEVIDAFGEEPVSIGDRLKALGFDDEDTAGFSEELLGTQVYASSFVKFLQDNREKLSVSFKIPAKQVPHDFINPFGEGEETLERRLIAIGFSVDDFGGVFERDVLDLEVTGDEFQQFLEANKEKILGKIDHMASMGGANA</sequence>
<reference evidence="1 2" key="1">
    <citation type="journal article" date="2015" name="Nature">
        <title>rRNA introns, odd ribosomes, and small enigmatic genomes across a large radiation of phyla.</title>
        <authorList>
            <person name="Brown C.T."/>
            <person name="Hug L.A."/>
            <person name="Thomas B.C."/>
            <person name="Sharon I."/>
            <person name="Castelle C.J."/>
            <person name="Singh A."/>
            <person name="Wilkins M.J."/>
            <person name="Williams K.H."/>
            <person name="Banfield J.F."/>
        </authorList>
    </citation>
    <scope>NUCLEOTIDE SEQUENCE [LARGE SCALE GENOMIC DNA]</scope>
</reference>
<proteinExistence type="predicted"/>
<dbReference type="AlphaFoldDB" id="A0A0G0TMG2"/>
<protein>
    <submittedName>
        <fullName evidence="1">Uncharacterized protein</fullName>
    </submittedName>
</protein>
<dbReference type="EMBL" id="LBZV01000002">
    <property type="protein sequence ID" value="KKR78209.1"/>
    <property type="molecule type" value="Genomic_DNA"/>
</dbReference>
<comment type="caution">
    <text evidence="1">The sequence shown here is derived from an EMBL/GenBank/DDBJ whole genome shotgun (WGS) entry which is preliminary data.</text>
</comment>
<dbReference type="STRING" id="1618408.UU23_C0002G0036"/>
<evidence type="ECO:0000313" key="2">
    <source>
        <dbReference type="Proteomes" id="UP000034292"/>
    </source>
</evidence>
<accession>A0A0G0TMG2</accession>
<name>A0A0G0TMG2_9BACT</name>
<evidence type="ECO:0000313" key="1">
    <source>
        <dbReference type="EMBL" id="KKR78209.1"/>
    </source>
</evidence>